<dbReference type="Gene3D" id="3.40.50.10180">
    <property type="entry name" value="Glycerate kinase, MOFRL-like N-terminal domain"/>
    <property type="match status" value="1"/>
</dbReference>
<dbReference type="Pfam" id="PF05161">
    <property type="entry name" value="MOFRL"/>
    <property type="match status" value="1"/>
</dbReference>
<dbReference type="EMBL" id="PFNM01000046">
    <property type="protein sequence ID" value="PIZ44498.1"/>
    <property type="molecule type" value="Genomic_DNA"/>
</dbReference>
<dbReference type="InterPro" id="IPR038614">
    <property type="entry name" value="GK_N_sf"/>
</dbReference>
<evidence type="ECO:0008006" key="5">
    <source>
        <dbReference type="Google" id="ProtNLM"/>
    </source>
</evidence>
<evidence type="ECO:0000259" key="2">
    <source>
        <dbReference type="Pfam" id="PF13660"/>
    </source>
</evidence>
<evidence type="ECO:0000313" key="3">
    <source>
        <dbReference type="EMBL" id="PIZ44498.1"/>
    </source>
</evidence>
<accession>A0A2M7TFA3</accession>
<protein>
    <recommendedName>
        <fullName evidence="5">Glycerate kinase</fullName>
    </recommendedName>
</protein>
<dbReference type="PANTHER" id="PTHR12227">
    <property type="entry name" value="GLYCERATE KINASE"/>
    <property type="match status" value="1"/>
</dbReference>
<evidence type="ECO:0000259" key="1">
    <source>
        <dbReference type="Pfam" id="PF05161"/>
    </source>
</evidence>
<name>A0A2M7TFA3_9BACT</name>
<reference evidence="4" key="1">
    <citation type="submission" date="2017-09" db="EMBL/GenBank/DDBJ databases">
        <title>Depth-based differentiation of microbial function through sediment-hosted aquifers and enrichment of novel symbionts in the deep terrestrial subsurface.</title>
        <authorList>
            <person name="Probst A.J."/>
            <person name="Ladd B."/>
            <person name="Jarett J.K."/>
            <person name="Geller-Mcgrath D.E."/>
            <person name="Sieber C.M.K."/>
            <person name="Emerson J.B."/>
            <person name="Anantharaman K."/>
            <person name="Thomas B.C."/>
            <person name="Malmstrom R."/>
            <person name="Stieglmeier M."/>
            <person name="Klingl A."/>
            <person name="Woyke T."/>
            <person name="Ryan C.M."/>
            <person name="Banfield J.F."/>
        </authorList>
    </citation>
    <scope>NUCLEOTIDE SEQUENCE [LARGE SCALE GENOMIC DNA]</scope>
</reference>
<dbReference type="Proteomes" id="UP000230553">
    <property type="component" value="Unassembled WGS sequence"/>
</dbReference>
<evidence type="ECO:0000313" key="4">
    <source>
        <dbReference type="Proteomes" id="UP000230553"/>
    </source>
</evidence>
<dbReference type="GO" id="GO:0008887">
    <property type="term" value="F:glycerate kinase activity"/>
    <property type="evidence" value="ECO:0007669"/>
    <property type="project" value="InterPro"/>
</dbReference>
<dbReference type="PANTHER" id="PTHR12227:SF0">
    <property type="entry name" value="GLYCERATE KINASE"/>
    <property type="match status" value="1"/>
</dbReference>
<dbReference type="InterPro" id="IPR037035">
    <property type="entry name" value="GK-like_C_sf"/>
</dbReference>
<dbReference type="InterPro" id="IPR007835">
    <property type="entry name" value="MOFRL"/>
</dbReference>
<organism evidence="3 4">
    <name type="scientific">Candidatus Wolfebacteria bacterium CG_4_10_14_0_2_um_filter_39_18</name>
    <dbReference type="NCBI Taxonomy" id="1975061"/>
    <lineage>
        <taxon>Bacteria</taxon>
        <taxon>Candidatus Wolfeibacteriota</taxon>
    </lineage>
</organism>
<proteinExistence type="predicted"/>
<gene>
    <name evidence="3" type="ORF">COY31_02515</name>
</gene>
<feature type="domain" description="MOFRL-associated" evidence="2">
    <location>
        <begin position="18"/>
        <end position="245"/>
    </location>
</feature>
<dbReference type="GO" id="GO:0005737">
    <property type="term" value="C:cytoplasm"/>
    <property type="evidence" value="ECO:0007669"/>
    <property type="project" value="TreeGrafter"/>
</dbReference>
<dbReference type="InterPro" id="IPR025286">
    <property type="entry name" value="MOFRL_assoc_dom"/>
</dbReference>
<dbReference type="SUPFAM" id="SSF82544">
    <property type="entry name" value="GckA/TtuD-like"/>
    <property type="match status" value="1"/>
</dbReference>
<dbReference type="AlphaFoldDB" id="A0A2M7TFA3"/>
<dbReference type="Pfam" id="PF13660">
    <property type="entry name" value="DUF4147"/>
    <property type="match status" value="1"/>
</dbReference>
<dbReference type="InterPro" id="IPR039760">
    <property type="entry name" value="MOFRL_protein"/>
</dbReference>
<feature type="domain" description="MOFRL" evidence="1">
    <location>
        <begin position="335"/>
        <end position="444"/>
    </location>
</feature>
<comment type="caution">
    <text evidence="3">The sequence shown here is derived from an EMBL/GenBank/DDBJ whole genome shotgun (WGS) entry which is preliminary data.</text>
</comment>
<sequence>MIITNFKNLAKSPLRKKALQIVEAGYEAINIKKAVLERIKINKNKLFISDFFVDLNKYRKIFIIGIGKGSALASAALAEILGKRLAEGIAIDVKKPKLKIENWKLKIFEGTHPNPSAQNIKATKKIVELAEKAGEDDLIISFICGGGSALLCGSEKELKNSREIFSKLTSAGANITEINTIRKHLSEVKGGGLAKIAYPASLISLIIADTPLNFKNDRGLSMVASGPTIYDKTIKKDAERVIGKYFNIRTSDVFQTSDVQKLIRVLKETPKNKKYFKKVKNKMFLSNREPIAAMAKKAKQMGFMPKIYSLKLKGEAKDSLVPLINILSYRKVPQVILAGGETIIKLGKNPGKGGRNIEAVLGAIHNSQFVIRNKRNNLIIISFASDGRDNTEAAGAIGDILTIDNAEKLKLNFEKYLKNHNTFKFFKKTGDLIFADQKTFNVSDLMLILKS</sequence>
<dbReference type="Gene3D" id="3.40.1480.10">
    <property type="entry name" value="MOFRL domain"/>
    <property type="match status" value="1"/>
</dbReference>